<dbReference type="PANTHER" id="PTHR12326:SF3">
    <property type="entry name" value="DIFFERENTIALLY EXPRESSED IN FDCP 8 HOMOLOG"/>
    <property type="match status" value="1"/>
</dbReference>
<keyword evidence="6" id="KW-1185">Reference proteome</keyword>
<dbReference type="GO" id="GO:0005768">
    <property type="term" value="C:endosome"/>
    <property type="evidence" value="ECO:0007669"/>
    <property type="project" value="UniProtKB-ARBA"/>
</dbReference>
<dbReference type="GO" id="GO:0035091">
    <property type="term" value="F:phosphatidylinositol binding"/>
    <property type="evidence" value="ECO:0007669"/>
    <property type="project" value="InterPro"/>
</dbReference>
<dbReference type="Pfam" id="PF00787">
    <property type="entry name" value="PX"/>
    <property type="match status" value="1"/>
</dbReference>
<dbReference type="Gene3D" id="3.30.1520.10">
    <property type="entry name" value="Phox-like domain"/>
    <property type="match status" value="1"/>
</dbReference>
<sequence length="1106" mass="122400">MKNGDGEKSSDHVVGGFLPWQGQQFDESVNLSPVSSRYSSCGESEFDRYCSANSVMGTPSMCSSVGPFREAESEFGSFRSLDGFSLGGSFERKIDDKKVPEFGRRIESSGTDIGLERRNGLGFGQGFVRSDGEVNRHDDFSGCMDFGEQSRVGGIPDLSTALDDGLYDEDGGGRVLKWDCATSRVMQSSDDYDGKLQKESAEVDQEIVSTSGVAMLSGDSHCSPSTERVDGCLVNTGTDMGCNMIDGGRCSDEGEASSRYEYSEGEDSSFGYGTGDEKQINLYDKRNIGYSEDKVRREENALLMNSSVAFGSDDWDDFMQETCANPITSMAQDDLWVQKQINGGSDADNLHSTSASNVGLQNICLPVQQEGAENILRNGSQVQDVNELTLDMGTCSTDGLLEFGDAGEDYMSAEKYISKISQPADLPQQCSERNVYVKEHDLLVEDLDIKAGSNIGENKTKDGHSCTSTKDKHRIVHSSKSINYEKTKQQLDSPSNESLSHLHSTLKEVSEVMVKESLEDQVSNSLQAQIIENRTTKEFPASNHPAPVEAGTHKINEYYDEIVHEMEDILLDFNEPHGARFVQSNRSSLSQISMPLRDGGSTASTSSSENAYLLMNRPVRIDKVDVVGARQKKGNVSLSERLVGVKEYTVYKLQVWSGEDVWEVERRYRDFCTLHRRLKTLSAEQGWILPSPWSSVERESRKFFGNASPAVIEERSVLIKNCLQSLIDSQFSSSHSGPLIWFLSPPKDDPCFLASGSEMLQSTAPTGDGAGNISAFGTTISLVVKIWPNKSKRQILEEQHYTCWGCHKHFDDGKTRILDLVQTLGWGKPRLCEYSGQLYCGACHTNETAVLPARVLHSWDFTQYPVSQLAKHYLDSIHDQPMLCVSAVNPLLFSKVPALQLVTNVRKRIGAMLPYIRCPFRRTIFIGLGSRRYLLESNDFFALRDLIDLSKGVFAALPVMVETVSKKILEHITEQCLVCCDVGFPCNARQACEDPSSLIFPFQEGEVERCRSCKVVFHKPCYKKIATCPCGAHLKPDKTKRLASEGSMTTEGDAYGTLELLGRQDDSWSSANFLSGLFSKAKLEKLLVHKDHDNIISMSSLPSSSL</sequence>
<dbReference type="SMART" id="SM01175">
    <property type="entry name" value="DUF4206"/>
    <property type="match status" value="1"/>
</dbReference>
<dbReference type="OrthoDB" id="1918044at2759"/>
<organism evidence="5 6">
    <name type="scientific">Daucus carota subsp. sativus</name>
    <name type="common">Carrot</name>
    <dbReference type="NCBI Taxonomy" id="79200"/>
    <lineage>
        <taxon>Eukaryota</taxon>
        <taxon>Viridiplantae</taxon>
        <taxon>Streptophyta</taxon>
        <taxon>Embryophyta</taxon>
        <taxon>Tracheophyta</taxon>
        <taxon>Spermatophyta</taxon>
        <taxon>Magnoliopsida</taxon>
        <taxon>eudicotyledons</taxon>
        <taxon>Gunneridae</taxon>
        <taxon>Pentapetalae</taxon>
        <taxon>asterids</taxon>
        <taxon>campanulids</taxon>
        <taxon>Apiales</taxon>
        <taxon>Apiaceae</taxon>
        <taxon>Apioideae</taxon>
        <taxon>Scandiceae</taxon>
        <taxon>Daucinae</taxon>
        <taxon>Daucus</taxon>
        <taxon>Daucus sect. Daucus</taxon>
    </lineage>
</organism>
<dbReference type="InterPro" id="IPR051366">
    <property type="entry name" value="DEF8"/>
</dbReference>
<dbReference type="InterPro" id="IPR001683">
    <property type="entry name" value="PX_dom"/>
</dbReference>
<dbReference type="PANTHER" id="PTHR12326">
    <property type="entry name" value="PLECKSTRIN HOMOLOGY DOMAIN CONTAINING PROTEIN"/>
    <property type="match status" value="1"/>
</dbReference>
<dbReference type="PROSITE" id="PS50195">
    <property type="entry name" value="PX"/>
    <property type="match status" value="1"/>
</dbReference>
<dbReference type="Pfam" id="PF13901">
    <property type="entry name" value="RH_dom"/>
    <property type="match status" value="1"/>
</dbReference>
<dbReference type="GO" id="GO:0016020">
    <property type="term" value="C:membrane"/>
    <property type="evidence" value="ECO:0007669"/>
    <property type="project" value="UniProtKB-ARBA"/>
</dbReference>
<protein>
    <submittedName>
        <fullName evidence="5">Uncharacterized protein</fullName>
    </submittedName>
</protein>
<name>A0A164XIT7_DAUCS</name>
<keyword evidence="1" id="KW-0479">Metal-binding</keyword>
<dbReference type="GO" id="GO:0008270">
    <property type="term" value="F:zinc ion binding"/>
    <property type="evidence" value="ECO:0007669"/>
    <property type="project" value="UniProtKB-KW"/>
</dbReference>
<dbReference type="KEGG" id="dcr:108222878"/>
<accession>A0A164XIT7</accession>
<dbReference type="InterPro" id="IPR025258">
    <property type="entry name" value="RH_dom"/>
</dbReference>
<evidence type="ECO:0000256" key="3">
    <source>
        <dbReference type="ARBA" id="ARBA00022771"/>
    </source>
</evidence>
<keyword evidence="4" id="KW-0862">Zinc</keyword>
<reference evidence="5" key="2">
    <citation type="submission" date="2022-03" db="EMBL/GenBank/DDBJ databases">
        <title>Draft title - Genomic analysis of global carrot germplasm unveils the trajectory of domestication and the origin of high carotenoid orange carrot.</title>
        <authorList>
            <person name="Iorizzo M."/>
            <person name="Ellison S."/>
            <person name="Senalik D."/>
            <person name="Macko-Podgorni A."/>
            <person name="Grzebelus D."/>
            <person name="Bostan H."/>
            <person name="Rolling W."/>
            <person name="Curaba J."/>
            <person name="Simon P."/>
        </authorList>
    </citation>
    <scope>NUCLEOTIDE SEQUENCE</scope>
    <source>
        <tissue evidence="5">Leaf</tissue>
    </source>
</reference>
<keyword evidence="2" id="KW-0677">Repeat</keyword>
<keyword evidence="3" id="KW-0863">Zinc-finger</keyword>
<dbReference type="InterPro" id="IPR036871">
    <property type="entry name" value="PX_dom_sf"/>
</dbReference>
<dbReference type="Proteomes" id="UP000077755">
    <property type="component" value="Chromosome 5"/>
</dbReference>
<proteinExistence type="predicted"/>
<dbReference type="Gramene" id="KZM93235">
    <property type="protein sequence ID" value="KZM93235"/>
    <property type="gene ID" value="DCAR_016480"/>
</dbReference>
<dbReference type="AlphaFoldDB" id="A0A164XIT7"/>
<evidence type="ECO:0000313" key="6">
    <source>
        <dbReference type="Proteomes" id="UP000077755"/>
    </source>
</evidence>
<dbReference type="OMA" id="KHFDDGM"/>
<dbReference type="EMBL" id="CP093347">
    <property type="protein sequence ID" value="WOG99484.1"/>
    <property type="molecule type" value="Genomic_DNA"/>
</dbReference>
<dbReference type="SUPFAM" id="SSF64268">
    <property type="entry name" value="PX domain"/>
    <property type="match status" value="1"/>
</dbReference>
<evidence type="ECO:0000256" key="1">
    <source>
        <dbReference type="ARBA" id="ARBA00022723"/>
    </source>
</evidence>
<reference evidence="5" key="1">
    <citation type="journal article" date="2016" name="Nat. Genet.">
        <title>A high-quality carrot genome assembly provides new insights into carotenoid accumulation and asterid genome evolution.</title>
        <authorList>
            <person name="Iorizzo M."/>
            <person name="Ellison S."/>
            <person name="Senalik D."/>
            <person name="Zeng P."/>
            <person name="Satapoomin P."/>
            <person name="Huang J."/>
            <person name="Bowman M."/>
            <person name="Iovene M."/>
            <person name="Sanseverino W."/>
            <person name="Cavagnaro P."/>
            <person name="Yildiz M."/>
            <person name="Macko-Podgorni A."/>
            <person name="Moranska E."/>
            <person name="Grzebelus E."/>
            <person name="Grzebelus D."/>
            <person name="Ashrafi H."/>
            <person name="Zheng Z."/>
            <person name="Cheng S."/>
            <person name="Spooner D."/>
            <person name="Van Deynze A."/>
            <person name="Simon P."/>
        </authorList>
    </citation>
    <scope>NUCLEOTIDE SEQUENCE</scope>
    <source>
        <tissue evidence="5">Leaf</tissue>
    </source>
</reference>
<evidence type="ECO:0000256" key="4">
    <source>
        <dbReference type="ARBA" id="ARBA00022833"/>
    </source>
</evidence>
<evidence type="ECO:0000256" key="2">
    <source>
        <dbReference type="ARBA" id="ARBA00022737"/>
    </source>
</evidence>
<gene>
    <name evidence="5" type="ORF">DCAR_0518836</name>
</gene>
<dbReference type="CDD" id="cd06093">
    <property type="entry name" value="PX_domain"/>
    <property type="match status" value="1"/>
</dbReference>
<evidence type="ECO:0000313" key="5">
    <source>
        <dbReference type="EMBL" id="WOG99484.1"/>
    </source>
</evidence>